<evidence type="ECO:0000313" key="5">
    <source>
        <dbReference type="EMBL" id="SMP02973.1"/>
    </source>
</evidence>
<dbReference type="Gene3D" id="3.90.550.10">
    <property type="entry name" value="Spore Coat Polysaccharide Biosynthesis Protein SpsA, Chain A"/>
    <property type="match status" value="1"/>
</dbReference>
<evidence type="ECO:0000256" key="3">
    <source>
        <dbReference type="ARBA" id="ARBA00022985"/>
    </source>
</evidence>
<dbReference type="EMBL" id="FXUB01000001">
    <property type="protein sequence ID" value="SMP02973.1"/>
    <property type="molecule type" value="Genomic_DNA"/>
</dbReference>
<comment type="caution">
    <text evidence="5">The sequence shown here is derived from an EMBL/GenBank/DDBJ whole genome shotgun (WGS) entry which is preliminary data.</text>
</comment>
<dbReference type="InterPro" id="IPR029044">
    <property type="entry name" value="Nucleotide-diphossugar_trans"/>
</dbReference>
<evidence type="ECO:0000256" key="2">
    <source>
        <dbReference type="ARBA" id="ARBA00022695"/>
    </source>
</evidence>
<evidence type="ECO:0000313" key="6">
    <source>
        <dbReference type="Proteomes" id="UP001157911"/>
    </source>
</evidence>
<dbReference type="CDD" id="cd02517">
    <property type="entry name" value="CMP-KDO-Synthetase"/>
    <property type="match status" value="1"/>
</dbReference>
<gene>
    <name evidence="4" type="primary">kdsB</name>
    <name evidence="5" type="ORF">SAMN06265339_0085</name>
</gene>
<accession>A0ABY1N8Z1</accession>
<comment type="similarity">
    <text evidence="4">Belongs to the KdsB family.</text>
</comment>
<dbReference type="NCBIfam" id="TIGR00466">
    <property type="entry name" value="kdsB"/>
    <property type="match status" value="1"/>
</dbReference>
<sequence length="246" mass="27697">MEEFVIVIPARLGSTRLPRKPLQQLKGKPLIVRTAESCLKITEKVIVATDGREVAKALKGVDVEVVMTPSELPSGTDRVFEAVKDKNVKYIINVQGDEPFVKKEHVLPVAKALFEGKAEFATVAVPFSSLEDVQSPHNVKVVRDKNKYALYFSRSLIPFPRDEKLDVSIFLKHVGIYGYTKEALERFVSWNRGKLEEIEKLEQLRILENGEKIYVADAPSAPFGIDTAEDLKKAEKILEKEMKNGF</sequence>
<keyword evidence="1 4" id="KW-0808">Transferase</keyword>
<name>A0ABY1N8Z1_9BACT</name>
<organism evidence="5 6">
    <name type="scientific">Desulfurobacterium pacificum</name>
    <dbReference type="NCBI Taxonomy" id="240166"/>
    <lineage>
        <taxon>Bacteria</taxon>
        <taxon>Pseudomonadati</taxon>
        <taxon>Aquificota</taxon>
        <taxon>Aquificia</taxon>
        <taxon>Desulfurobacteriales</taxon>
        <taxon>Desulfurobacteriaceae</taxon>
        <taxon>Desulfurobacterium</taxon>
    </lineage>
</organism>
<keyword evidence="2 4" id="KW-0548">Nucleotidyltransferase</keyword>
<proteinExistence type="inferred from homology"/>
<dbReference type="Proteomes" id="UP001157911">
    <property type="component" value="Unassembled WGS sequence"/>
</dbReference>
<comment type="function">
    <text evidence="4">Activates KDO (a required 8-carbon sugar) for incorporation into bacterial lipopolysaccharide in Gram-negative bacteria.</text>
</comment>
<keyword evidence="3 4" id="KW-0448">Lipopolysaccharide biosynthesis</keyword>
<comment type="pathway">
    <text evidence="4">Nucleotide-sugar biosynthesis; CMP-3-deoxy-D-manno-octulosonate biosynthesis; CMP-3-deoxy-D-manno-octulosonate from 3-deoxy-D-manno-octulosonate and CTP: step 1/1.</text>
</comment>
<dbReference type="EC" id="2.7.7.38" evidence="4"/>
<dbReference type="PANTHER" id="PTHR42866:SF2">
    <property type="entry name" value="3-DEOXY-MANNO-OCTULOSONATE CYTIDYLYLTRANSFERASE, MITOCHONDRIAL"/>
    <property type="match status" value="1"/>
</dbReference>
<dbReference type="SUPFAM" id="SSF53448">
    <property type="entry name" value="Nucleotide-diphospho-sugar transferases"/>
    <property type="match status" value="1"/>
</dbReference>
<evidence type="ECO:0000256" key="1">
    <source>
        <dbReference type="ARBA" id="ARBA00022679"/>
    </source>
</evidence>
<comment type="catalytic activity">
    <reaction evidence="4">
        <text>3-deoxy-alpha-D-manno-oct-2-ulosonate + CTP = CMP-3-deoxy-beta-D-manno-octulosonate + diphosphate</text>
        <dbReference type="Rhea" id="RHEA:23448"/>
        <dbReference type="ChEBI" id="CHEBI:33019"/>
        <dbReference type="ChEBI" id="CHEBI:37563"/>
        <dbReference type="ChEBI" id="CHEBI:85986"/>
        <dbReference type="ChEBI" id="CHEBI:85987"/>
        <dbReference type="EC" id="2.7.7.38"/>
    </reaction>
</comment>
<evidence type="ECO:0000256" key="4">
    <source>
        <dbReference type="HAMAP-Rule" id="MF_00057"/>
    </source>
</evidence>
<dbReference type="HAMAP" id="MF_00057">
    <property type="entry name" value="KdsB"/>
    <property type="match status" value="1"/>
</dbReference>
<dbReference type="Pfam" id="PF02348">
    <property type="entry name" value="CTP_transf_3"/>
    <property type="match status" value="1"/>
</dbReference>
<dbReference type="PANTHER" id="PTHR42866">
    <property type="entry name" value="3-DEOXY-MANNO-OCTULOSONATE CYTIDYLYLTRANSFERASE"/>
    <property type="match status" value="1"/>
</dbReference>
<comment type="subcellular location">
    <subcellularLocation>
        <location evidence="4">Cytoplasm</location>
    </subcellularLocation>
</comment>
<keyword evidence="4" id="KW-0963">Cytoplasm</keyword>
<dbReference type="InterPro" id="IPR003329">
    <property type="entry name" value="Cytidylyl_trans"/>
</dbReference>
<dbReference type="GO" id="GO:0016779">
    <property type="term" value="F:nucleotidyltransferase activity"/>
    <property type="evidence" value="ECO:0007669"/>
    <property type="project" value="UniProtKB-KW"/>
</dbReference>
<dbReference type="InterPro" id="IPR004528">
    <property type="entry name" value="KdsB"/>
</dbReference>
<dbReference type="NCBIfam" id="NF003952">
    <property type="entry name" value="PRK05450.1-5"/>
    <property type="match status" value="1"/>
</dbReference>
<protein>
    <recommendedName>
        <fullName evidence="4">3-deoxy-manno-octulosonate cytidylyltransferase</fullName>
        <ecNumber evidence="4">2.7.7.38</ecNumber>
    </recommendedName>
    <alternativeName>
        <fullName evidence="4">CMP-2-keto-3-deoxyoctulosonic acid synthase</fullName>
        <shortName evidence="4">CKS</shortName>
        <shortName evidence="4">CMP-KDO synthase</shortName>
    </alternativeName>
</protein>
<dbReference type="RefSeq" id="WP_283399599.1">
    <property type="nucleotide sequence ID" value="NZ_FXUB01000001.1"/>
</dbReference>
<reference evidence="5 6" key="1">
    <citation type="submission" date="2017-05" db="EMBL/GenBank/DDBJ databases">
        <authorList>
            <person name="Varghese N."/>
            <person name="Submissions S."/>
        </authorList>
    </citation>
    <scope>NUCLEOTIDE SEQUENCE [LARGE SCALE GENOMIC DNA]</scope>
    <source>
        <strain evidence="5 6">DSM 15522</strain>
    </source>
</reference>
<keyword evidence="6" id="KW-1185">Reference proteome</keyword>